<evidence type="ECO:0000313" key="10">
    <source>
        <dbReference type="Proteomes" id="UP000317778"/>
    </source>
</evidence>
<evidence type="ECO:0000256" key="4">
    <source>
        <dbReference type="ARBA" id="ARBA00023125"/>
    </source>
</evidence>
<dbReference type="InterPro" id="IPR029072">
    <property type="entry name" value="YebC-like"/>
</dbReference>
<comment type="subcellular location">
    <subcellularLocation>
        <location evidence="6">Cytoplasm</location>
    </subcellularLocation>
</comment>
<organism evidence="9 10">
    <name type="scientific">candidate division TA06 bacterium B3_TA06</name>
    <dbReference type="NCBI Taxonomy" id="2012487"/>
    <lineage>
        <taxon>Bacteria</taxon>
        <taxon>Bacteria division TA06</taxon>
    </lineage>
</organism>
<dbReference type="InterPro" id="IPR049083">
    <property type="entry name" value="TACO1_YebC_N"/>
</dbReference>
<dbReference type="InterPro" id="IPR017856">
    <property type="entry name" value="Integrase-like_N"/>
</dbReference>
<dbReference type="GO" id="GO:0006355">
    <property type="term" value="P:regulation of DNA-templated transcription"/>
    <property type="evidence" value="ECO:0007669"/>
    <property type="project" value="UniProtKB-UniRule"/>
</dbReference>
<dbReference type="PANTHER" id="PTHR12532">
    <property type="entry name" value="TRANSLATIONAL ACTIVATOR OF CYTOCHROME C OXIDASE 1"/>
    <property type="match status" value="1"/>
</dbReference>
<evidence type="ECO:0000256" key="3">
    <source>
        <dbReference type="ARBA" id="ARBA00023015"/>
    </source>
</evidence>
<proteinExistence type="inferred from homology"/>
<dbReference type="InterPro" id="IPR048300">
    <property type="entry name" value="TACO1_YebC-like_2nd/3rd_dom"/>
</dbReference>
<evidence type="ECO:0000259" key="7">
    <source>
        <dbReference type="Pfam" id="PF01709"/>
    </source>
</evidence>
<dbReference type="EMBL" id="NJBO01000004">
    <property type="protein sequence ID" value="TKJ43412.1"/>
    <property type="molecule type" value="Genomic_DNA"/>
</dbReference>
<dbReference type="AlphaFoldDB" id="A0A532V8F4"/>
<protein>
    <recommendedName>
        <fullName evidence="6">Probable transcriptional regulatory protein CEE36_03510</fullName>
    </recommendedName>
</protein>
<dbReference type="FunFam" id="1.10.10.200:FF:000002">
    <property type="entry name" value="Probable transcriptional regulatory protein CLM62_37755"/>
    <property type="match status" value="1"/>
</dbReference>
<dbReference type="Gene3D" id="3.30.70.980">
    <property type="match status" value="2"/>
</dbReference>
<comment type="similarity">
    <text evidence="1 6">Belongs to the TACO1 family.</text>
</comment>
<dbReference type="SUPFAM" id="SSF75625">
    <property type="entry name" value="YebC-like"/>
    <property type="match status" value="1"/>
</dbReference>
<dbReference type="NCBIfam" id="NF001030">
    <property type="entry name" value="PRK00110.1"/>
    <property type="match status" value="1"/>
</dbReference>
<dbReference type="Proteomes" id="UP000317778">
    <property type="component" value="Unassembled WGS sequence"/>
</dbReference>
<gene>
    <name evidence="9" type="ORF">CEE36_03510</name>
</gene>
<keyword evidence="3 6" id="KW-0805">Transcription regulation</keyword>
<dbReference type="GO" id="GO:0003677">
    <property type="term" value="F:DNA binding"/>
    <property type="evidence" value="ECO:0007669"/>
    <property type="project" value="UniProtKB-UniRule"/>
</dbReference>
<dbReference type="NCBIfam" id="NF009044">
    <property type="entry name" value="PRK12378.1"/>
    <property type="match status" value="1"/>
</dbReference>
<keyword evidence="5 6" id="KW-0804">Transcription</keyword>
<feature type="domain" description="TACO1/YebC-like second and third" evidence="7">
    <location>
        <begin position="82"/>
        <end position="237"/>
    </location>
</feature>
<comment type="caution">
    <text evidence="9">The sequence shown here is derived from an EMBL/GenBank/DDBJ whole genome shotgun (WGS) entry which is preliminary data.</text>
</comment>
<feature type="domain" description="TACO1/YebC-like N-terminal" evidence="8">
    <location>
        <begin position="5"/>
        <end position="76"/>
    </location>
</feature>
<dbReference type="InterPro" id="IPR026564">
    <property type="entry name" value="Transcrip_reg_TACO1-like_dom3"/>
</dbReference>
<accession>A0A532V8F4</accession>
<name>A0A532V8F4_UNCT6</name>
<evidence type="ECO:0000313" key="9">
    <source>
        <dbReference type="EMBL" id="TKJ43412.1"/>
    </source>
</evidence>
<dbReference type="Pfam" id="PF01709">
    <property type="entry name" value="Transcrip_reg"/>
    <property type="match status" value="1"/>
</dbReference>
<evidence type="ECO:0000256" key="6">
    <source>
        <dbReference type="HAMAP-Rule" id="MF_00693"/>
    </source>
</evidence>
<dbReference type="Pfam" id="PF20772">
    <property type="entry name" value="TACO1_YebC_N"/>
    <property type="match status" value="1"/>
</dbReference>
<keyword evidence="4 6" id="KW-0238">DNA-binding</keyword>
<reference evidence="9 10" key="1">
    <citation type="submission" date="2017-06" db="EMBL/GenBank/DDBJ databases">
        <title>Novel microbial phyla capable of carbon fixation and sulfur reduction in deep-sea sediments.</title>
        <authorList>
            <person name="Huang J."/>
            <person name="Baker B."/>
            <person name="Wang Y."/>
        </authorList>
    </citation>
    <scope>NUCLEOTIDE SEQUENCE [LARGE SCALE GENOMIC DNA]</scope>
    <source>
        <strain evidence="9">B3_TA06</strain>
    </source>
</reference>
<sequence length="250" mass="27136">MSGHSKWATIRHKKAQTDARRGKLFSKLIREITAAARVGGGDPDANPRLRTAVDAAKAANMPADNIERAVKRGTGELPGVTYEEVTYEAYAPSGVAMVIKVLSDNKNRTLSEIKHVLSRHGAHMGSAGSVAWQFRSCGIIHLPADAYGEDEALEMALEAGAEDFRHDGSIYEIKTESGDFASVRDALADNGAEILHAELTQIPQNTVPLSEKDAKKVLKLIDALEDLDDVQNVYANFDIPEEVMEKLAAE</sequence>
<dbReference type="GO" id="GO:0005829">
    <property type="term" value="C:cytosol"/>
    <property type="evidence" value="ECO:0007669"/>
    <property type="project" value="TreeGrafter"/>
</dbReference>
<dbReference type="Gene3D" id="1.10.10.200">
    <property type="match status" value="1"/>
</dbReference>
<dbReference type="HAMAP" id="MF_00693">
    <property type="entry name" value="Transcrip_reg_TACO1"/>
    <property type="match status" value="1"/>
</dbReference>
<evidence type="ECO:0000256" key="5">
    <source>
        <dbReference type="ARBA" id="ARBA00023163"/>
    </source>
</evidence>
<dbReference type="NCBIfam" id="TIGR01033">
    <property type="entry name" value="YebC/PmpR family DNA-binding transcriptional regulator"/>
    <property type="match status" value="1"/>
</dbReference>
<evidence type="ECO:0000256" key="2">
    <source>
        <dbReference type="ARBA" id="ARBA00022490"/>
    </source>
</evidence>
<evidence type="ECO:0000259" key="8">
    <source>
        <dbReference type="Pfam" id="PF20772"/>
    </source>
</evidence>
<dbReference type="PANTHER" id="PTHR12532:SF6">
    <property type="entry name" value="TRANSCRIPTIONAL REGULATORY PROTEIN YEBC-RELATED"/>
    <property type="match status" value="1"/>
</dbReference>
<evidence type="ECO:0000256" key="1">
    <source>
        <dbReference type="ARBA" id="ARBA00008724"/>
    </source>
</evidence>
<keyword evidence="2 6" id="KW-0963">Cytoplasm</keyword>
<dbReference type="InterPro" id="IPR002876">
    <property type="entry name" value="Transcrip_reg_TACO1-like"/>
</dbReference>